<feature type="domain" description="NlpC/P60" evidence="6">
    <location>
        <begin position="193"/>
        <end position="316"/>
    </location>
</feature>
<gene>
    <name evidence="7" type="ORF">RAK27_13410</name>
</gene>
<dbReference type="PANTHER" id="PTHR47053">
    <property type="entry name" value="MUREIN DD-ENDOPEPTIDASE MEPH-RELATED"/>
    <property type="match status" value="1"/>
</dbReference>
<dbReference type="EMBL" id="JAVBVO010000003">
    <property type="protein sequence ID" value="MDZ5759654.1"/>
    <property type="molecule type" value="Genomic_DNA"/>
</dbReference>
<dbReference type="InterPro" id="IPR038765">
    <property type="entry name" value="Papain-like_cys_pep_sf"/>
</dbReference>
<dbReference type="PROSITE" id="PS51935">
    <property type="entry name" value="NLPC_P60"/>
    <property type="match status" value="1"/>
</dbReference>
<dbReference type="Proteomes" id="UP001290462">
    <property type="component" value="Unassembled WGS sequence"/>
</dbReference>
<dbReference type="AlphaFoldDB" id="A0AAW9JWI0"/>
<reference evidence="7" key="1">
    <citation type="submission" date="2023-08" db="EMBL/GenBank/DDBJ databases">
        <title>Genomic characterization of piscicolin 126 produced by Carnobacterium maltaromaticum CM22 strain isolated from salmon (Salmo salar).</title>
        <authorList>
            <person name="Gonzalez-Gragera E."/>
            <person name="Garcia-Lopez J.D."/>
            <person name="Teso-Perez C."/>
            <person name="Gimenez-Hernandez I."/>
            <person name="Peralta-Sanchez J.M."/>
            <person name="Valdivia E."/>
            <person name="Montalban-Lopez M."/>
            <person name="Martin-Platero A.M."/>
            <person name="Banos A."/>
            <person name="Martinez-Bueno M."/>
        </authorList>
    </citation>
    <scope>NUCLEOTIDE SEQUENCE</scope>
    <source>
        <strain evidence="7">CM22</strain>
    </source>
</reference>
<protein>
    <submittedName>
        <fullName evidence="7">Bifunctional lytic transglycosylase/C40 family peptidase</fullName>
    </submittedName>
</protein>
<dbReference type="InterPro" id="IPR023346">
    <property type="entry name" value="Lysozyme-like_dom_sf"/>
</dbReference>
<accession>A0AAW9JWI0</accession>
<dbReference type="InterPro" id="IPR051202">
    <property type="entry name" value="Peptidase_C40"/>
</dbReference>
<dbReference type="PANTHER" id="PTHR47053:SF5">
    <property type="entry name" value="BIFUNCTIONAL MURAMIDASE_DL-ENDOPEPTIDASE CWLT"/>
    <property type="match status" value="1"/>
</dbReference>
<evidence type="ECO:0000256" key="5">
    <source>
        <dbReference type="ARBA" id="ARBA00022807"/>
    </source>
</evidence>
<dbReference type="Gene3D" id="1.10.530.10">
    <property type="match status" value="1"/>
</dbReference>
<evidence type="ECO:0000313" key="8">
    <source>
        <dbReference type="Proteomes" id="UP001290462"/>
    </source>
</evidence>
<keyword evidence="4" id="KW-0378">Hydrolase</keyword>
<dbReference type="GO" id="GO:0008234">
    <property type="term" value="F:cysteine-type peptidase activity"/>
    <property type="evidence" value="ECO:0007669"/>
    <property type="project" value="UniProtKB-KW"/>
</dbReference>
<dbReference type="GO" id="GO:0009986">
    <property type="term" value="C:cell surface"/>
    <property type="evidence" value="ECO:0007669"/>
    <property type="project" value="UniProtKB-SubCell"/>
</dbReference>
<dbReference type="RefSeq" id="WP_322809333.1">
    <property type="nucleotide sequence ID" value="NZ_JAVBVO010000003.1"/>
</dbReference>
<evidence type="ECO:0000256" key="1">
    <source>
        <dbReference type="ARBA" id="ARBA00004241"/>
    </source>
</evidence>
<sequence>MKKIILFGIFLILLPIVMVLTIVSSVFIMGDVSTTTIDSGNTTNIGLSPEVLSYKPLVEKYCKIENIPDQVSTLLGIMMQESGGRVPDVMQSSESLGLPVNTLQPEESIAQGVKYYASLLKGTKDEDTAIQSYNYGGGFIGWLADKGGIYSKDLAVQFSTIMAAKMGWSNYGDKEYVPHVRRYIGNAKPTLDSEFANKVMEEALKYQGLPYTFGGVPPLAFDCSSLTQWCYSAAGVSLPRTAQMQYDTMNIFTIESEAQAGDLIFFKDTYDTPDFITHVGIYQGNGKMFHAGDPIGYADITTQFWQSHFVGYGRAK</sequence>
<comment type="caution">
    <text evidence="7">The sequence shown here is derived from an EMBL/GenBank/DDBJ whole genome shotgun (WGS) entry which is preliminary data.</text>
</comment>
<dbReference type="SUPFAM" id="SSF53955">
    <property type="entry name" value="Lysozyme-like"/>
    <property type="match status" value="1"/>
</dbReference>
<dbReference type="GO" id="GO:0006508">
    <property type="term" value="P:proteolysis"/>
    <property type="evidence" value="ECO:0007669"/>
    <property type="project" value="UniProtKB-KW"/>
</dbReference>
<comment type="similarity">
    <text evidence="2">Belongs to the peptidase C40 family.</text>
</comment>
<dbReference type="CDD" id="cd16891">
    <property type="entry name" value="CwlT-like"/>
    <property type="match status" value="1"/>
</dbReference>
<dbReference type="InterPro" id="IPR000064">
    <property type="entry name" value="NLP_P60_dom"/>
</dbReference>
<dbReference type="InterPro" id="IPR047194">
    <property type="entry name" value="CwlT-like_lysozyme"/>
</dbReference>
<keyword evidence="3" id="KW-0645">Protease</keyword>
<dbReference type="Gene3D" id="3.90.1720.10">
    <property type="entry name" value="endopeptidase domain like (from Nostoc punctiforme)"/>
    <property type="match status" value="1"/>
</dbReference>
<keyword evidence="5" id="KW-0788">Thiol protease</keyword>
<evidence type="ECO:0000256" key="3">
    <source>
        <dbReference type="ARBA" id="ARBA00022670"/>
    </source>
</evidence>
<proteinExistence type="inferred from homology"/>
<organism evidence="7 8">
    <name type="scientific">Carnobacterium maltaromaticum</name>
    <name type="common">Carnobacterium piscicola</name>
    <dbReference type="NCBI Taxonomy" id="2751"/>
    <lineage>
        <taxon>Bacteria</taxon>
        <taxon>Bacillati</taxon>
        <taxon>Bacillota</taxon>
        <taxon>Bacilli</taxon>
        <taxon>Lactobacillales</taxon>
        <taxon>Carnobacteriaceae</taxon>
        <taxon>Carnobacterium</taxon>
    </lineage>
</organism>
<dbReference type="Pfam" id="PF00877">
    <property type="entry name" value="NLPC_P60"/>
    <property type="match status" value="1"/>
</dbReference>
<evidence type="ECO:0000313" key="7">
    <source>
        <dbReference type="EMBL" id="MDZ5759654.1"/>
    </source>
</evidence>
<name>A0AAW9JWI0_CARML</name>
<dbReference type="SUPFAM" id="SSF54001">
    <property type="entry name" value="Cysteine proteinases"/>
    <property type="match status" value="1"/>
</dbReference>
<evidence type="ECO:0000256" key="2">
    <source>
        <dbReference type="ARBA" id="ARBA00007074"/>
    </source>
</evidence>
<evidence type="ECO:0000259" key="6">
    <source>
        <dbReference type="PROSITE" id="PS51935"/>
    </source>
</evidence>
<comment type="subcellular location">
    <subcellularLocation>
        <location evidence="1">Cell surface</location>
    </subcellularLocation>
</comment>
<evidence type="ECO:0000256" key="4">
    <source>
        <dbReference type="ARBA" id="ARBA00022801"/>
    </source>
</evidence>
<dbReference type="Pfam" id="PF13702">
    <property type="entry name" value="Lysozyme_like"/>
    <property type="match status" value="1"/>
</dbReference>